<reference evidence="1" key="1">
    <citation type="submission" date="2022-09" db="EMBL/GenBank/DDBJ databases">
        <authorList>
            <person name="Li Z.-J."/>
        </authorList>
    </citation>
    <scope>NUCLEOTIDE SEQUENCE</scope>
    <source>
        <strain evidence="1">TGB11</strain>
    </source>
</reference>
<dbReference type="RefSeq" id="WP_269578274.1">
    <property type="nucleotide sequence ID" value="NZ_CP114588.1"/>
</dbReference>
<evidence type="ECO:0000313" key="1">
    <source>
        <dbReference type="EMBL" id="WBA07641.1"/>
    </source>
</evidence>
<organism evidence="1 2">
    <name type="scientific">Salinivibrio kushneri</name>
    <dbReference type="NCBI Taxonomy" id="1908198"/>
    <lineage>
        <taxon>Bacteria</taxon>
        <taxon>Pseudomonadati</taxon>
        <taxon>Pseudomonadota</taxon>
        <taxon>Gammaproteobacteria</taxon>
        <taxon>Vibrionales</taxon>
        <taxon>Vibrionaceae</taxon>
        <taxon>Salinivibrio</taxon>
    </lineage>
</organism>
<sequence>MSQDEYFSVRAAIRINVEPLADNQAQPDADAFMAEIPAPFRLASQCGQLDSDVEKDLKAIDPDDASALFRVLQAQNEKITLMMGYMLSHEDQPTYRFVTRAFGASSFSYLSHSPLQKGVHTRVKLFLDYPPTAVYCYGVVTGCELHPESDQDNPHYVIQIQYTRLLEEDRDTLIRAALHHQQKLLKKRARNRKQSSS</sequence>
<accession>A0AA47KIK1</accession>
<evidence type="ECO:0000313" key="2">
    <source>
        <dbReference type="Proteomes" id="UP001164748"/>
    </source>
</evidence>
<dbReference type="AlphaFoldDB" id="A0AA47KIK1"/>
<dbReference type="Proteomes" id="UP001164748">
    <property type="component" value="Chromosome"/>
</dbReference>
<protein>
    <submittedName>
        <fullName evidence="1">PilZ domain-containing protein</fullName>
    </submittedName>
</protein>
<proteinExistence type="predicted"/>
<gene>
    <name evidence="1" type="ORF">N8M53_07115</name>
</gene>
<name>A0AA47KIK1_9GAMM</name>
<dbReference type="EMBL" id="CP114588">
    <property type="protein sequence ID" value="WBA07641.1"/>
    <property type="molecule type" value="Genomic_DNA"/>
</dbReference>